<dbReference type="Proteomes" id="UP000435112">
    <property type="component" value="Unassembled WGS sequence"/>
</dbReference>
<reference evidence="2 3" key="1">
    <citation type="submission" date="2018-09" db="EMBL/GenBank/DDBJ databases">
        <title>Genomic investigation of the strawberry pathogen Phytophthora fragariae indicates pathogenicity is determined by transcriptional variation in three key races.</title>
        <authorList>
            <person name="Adams T.M."/>
            <person name="Armitage A.D."/>
            <person name="Sobczyk M.K."/>
            <person name="Bates H.J."/>
            <person name="Dunwell J.M."/>
            <person name="Nellist C.F."/>
            <person name="Harrison R.J."/>
        </authorList>
    </citation>
    <scope>NUCLEOTIDE SEQUENCE [LARGE SCALE GENOMIC DNA]</scope>
    <source>
        <strain evidence="2 3">SCRP324</strain>
    </source>
</reference>
<sequence>MPIDPSSKEQLSRFERNAAGGARGRNNGDGIRYEKKRYPASCSSFGCRSGIYVYKGSATQMIMYSGVEADDVLRQTQVSVNDANASLDKSGRDVVETGPTFADM</sequence>
<dbReference type="AlphaFoldDB" id="A0A6A3NNK1"/>
<comment type="caution">
    <text evidence="2">The sequence shown here is derived from an EMBL/GenBank/DDBJ whole genome shotgun (WGS) entry which is preliminary data.</text>
</comment>
<gene>
    <name evidence="2" type="ORF">PR002_g1853</name>
</gene>
<accession>A0A6A3NNK1</accession>
<feature type="region of interest" description="Disordered" evidence="1">
    <location>
        <begin position="1"/>
        <end position="32"/>
    </location>
</feature>
<evidence type="ECO:0000313" key="3">
    <source>
        <dbReference type="Proteomes" id="UP000435112"/>
    </source>
</evidence>
<protein>
    <submittedName>
        <fullName evidence="2">Uncharacterized protein</fullName>
    </submittedName>
</protein>
<evidence type="ECO:0000313" key="2">
    <source>
        <dbReference type="EMBL" id="KAE9046124.1"/>
    </source>
</evidence>
<evidence type="ECO:0000256" key="1">
    <source>
        <dbReference type="SAM" id="MobiDB-lite"/>
    </source>
</evidence>
<feature type="compositionally biased region" description="Basic and acidic residues" evidence="1">
    <location>
        <begin position="1"/>
        <end position="16"/>
    </location>
</feature>
<dbReference type="OrthoDB" id="101623at2759"/>
<name>A0A6A3NNK1_9STRA</name>
<proteinExistence type="predicted"/>
<organism evidence="2 3">
    <name type="scientific">Phytophthora rubi</name>
    <dbReference type="NCBI Taxonomy" id="129364"/>
    <lineage>
        <taxon>Eukaryota</taxon>
        <taxon>Sar</taxon>
        <taxon>Stramenopiles</taxon>
        <taxon>Oomycota</taxon>
        <taxon>Peronosporomycetes</taxon>
        <taxon>Peronosporales</taxon>
        <taxon>Peronosporaceae</taxon>
        <taxon>Phytophthora</taxon>
    </lineage>
</organism>
<dbReference type="EMBL" id="QXFU01000057">
    <property type="protein sequence ID" value="KAE9046124.1"/>
    <property type="molecule type" value="Genomic_DNA"/>
</dbReference>